<dbReference type="InterPro" id="IPR012340">
    <property type="entry name" value="NA-bd_OB-fold"/>
</dbReference>
<keyword evidence="2" id="KW-1185">Reference proteome</keyword>
<dbReference type="AlphaFoldDB" id="A0AA36EPY8"/>
<reference evidence="1" key="1">
    <citation type="submission" date="2023-04" db="EMBL/GenBank/DDBJ databases">
        <authorList>
            <person name="Vijverberg K."/>
            <person name="Xiong W."/>
            <person name="Schranz E."/>
        </authorList>
    </citation>
    <scope>NUCLEOTIDE SEQUENCE</scope>
</reference>
<name>A0AA36EPY8_LACSI</name>
<dbReference type="SUPFAM" id="SSF50249">
    <property type="entry name" value="Nucleic acid-binding proteins"/>
    <property type="match status" value="1"/>
</dbReference>
<dbReference type="Gene3D" id="2.40.50.140">
    <property type="entry name" value="Nucleic acid-binding proteins"/>
    <property type="match status" value="1"/>
</dbReference>
<accession>A0AA36EPY8</accession>
<dbReference type="EMBL" id="OX465085">
    <property type="protein sequence ID" value="CAI9304002.1"/>
    <property type="molecule type" value="Genomic_DNA"/>
</dbReference>
<protein>
    <recommendedName>
        <fullName evidence="3">Replication factor A C-terminal domain-containing protein</fullName>
    </recommendedName>
</protein>
<proteinExistence type="predicted"/>
<evidence type="ECO:0000313" key="2">
    <source>
        <dbReference type="Proteomes" id="UP001177003"/>
    </source>
</evidence>
<organism evidence="1 2">
    <name type="scientific">Lactuca saligna</name>
    <name type="common">Willowleaf lettuce</name>
    <dbReference type="NCBI Taxonomy" id="75948"/>
    <lineage>
        <taxon>Eukaryota</taxon>
        <taxon>Viridiplantae</taxon>
        <taxon>Streptophyta</taxon>
        <taxon>Embryophyta</taxon>
        <taxon>Tracheophyta</taxon>
        <taxon>Spermatophyta</taxon>
        <taxon>Magnoliopsida</taxon>
        <taxon>eudicotyledons</taxon>
        <taxon>Gunneridae</taxon>
        <taxon>Pentapetalae</taxon>
        <taxon>asterids</taxon>
        <taxon>campanulids</taxon>
        <taxon>Asterales</taxon>
        <taxon>Asteraceae</taxon>
        <taxon>Cichorioideae</taxon>
        <taxon>Cichorieae</taxon>
        <taxon>Lactucinae</taxon>
        <taxon>Lactuca</taxon>
    </lineage>
</organism>
<evidence type="ECO:0000313" key="1">
    <source>
        <dbReference type="EMBL" id="CAI9304002.1"/>
    </source>
</evidence>
<evidence type="ECO:0008006" key="3">
    <source>
        <dbReference type="Google" id="ProtNLM"/>
    </source>
</evidence>
<sequence length="236" mass="26703">MVFCPKVLSSSYVWQISKLGWSASKDYYLHFPIKNIDDIPDYNKEISLSIIATIIGFDLNEDWYSFYCCDCSKKLSKNDDETNAEPFNCDGCGGVSDVYSKVGVVIRVQYETESASFVLFDRHVKNVIHQGSIIAVKQIDHKQLHQSGWRLVQAEKEMGEMEVWDDKLLEGVVFGIDLQVHYLASFCRSSTRHRFATPVSPSKSVGVWYKSISFFGTRGRRRATKAGDGKVSNGGR</sequence>
<gene>
    <name evidence="1" type="ORF">LSALG_LOCUS42409</name>
</gene>
<dbReference type="Proteomes" id="UP001177003">
    <property type="component" value="Chromosome 9"/>
</dbReference>